<protein>
    <submittedName>
        <fullName evidence="3">Integrase catalytic domain-containing protein</fullName>
    </submittedName>
</protein>
<evidence type="ECO:0000256" key="1">
    <source>
        <dbReference type="SAM" id="MobiDB-lite"/>
    </source>
</evidence>
<name>A0A0K0FRL9_STRVS</name>
<evidence type="ECO:0000313" key="2">
    <source>
        <dbReference type="Proteomes" id="UP000035680"/>
    </source>
</evidence>
<dbReference type="Proteomes" id="UP000035680">
    <property type="component" value="Unassembled WGS sequence"/>
</dbReference>
<feature type="region of interest" description="Disordered" evidence="1">
    <location>
        <begin position="42"/>
        <end position="71"/>
    </location>
</feature>
<reference evidence="2" key="1">
    <citation type="submission" date="2014-07" db="EMBL/GenBank/DDBJ databases">
        <authorList>
            <person name="Martin A.A"/>
            <person name="De Silva N."/>
        </authorList>
    </citation>
    <scope>NUCLEOTIDE SEQUENCE</scope>
</reference>
<dbReference type="AlphaFoldDB" id="A0A0K0FRL9"/>
<dbReference type="WBParaSite" id="SVE_1266300.1">
    <property type="protein sequence ID" value="SVE_1266300.1"/>
    <property type="gene ID" value="SVE_1266300"/>
</dbReference>
<evidence type="ECO:0000313" key="3">
    <source>
        <dbReference type="WBParaSite" id="SVE_1266300.1"/>
    </source>
</evidence>
<accession>A0A0K0FRL9</accession>
<sequence length="173" mass="19978">MSVKPVLAMFTHLAQMFGLWKEMVFDNQLSFKSQELQNFADNLGTSSTNTKNKSRSSPTNTSTQNDSSADSLAKTRMIPYKTIENKKLSPLQLLLGDYDRMLEYRLESKVDNVKEDKVMKLDRFCFYRQRPDLNNDWSEGKAIRQIGNSIIEIEEANGNLIRQTKKNVKLLFL</sequence>
<proteinExistence type="predicted"/>
<keyword evidence="2" id="KW-1185">Reference proteome</keyword>
<feature type="compositionally biased region" description="Low complexity" evidence="1">
    <location>
        <begin position="45"/>
        <end position="63"/>
    </location>
</feature>
<reference evidence="3" key="2">
    <citation type="submission" date="2015-08" db="UniProtKB">
        <authorList>
            <consortium name="WormBaseParasite"/>
        </authorList>
    </citation>
    <scope>IDENTIFICATION</scope>
</reference>
<organism evidence="2 3">
    <name type="scientific">Strongyloides venezuelensis</name>
    <name type="common">Threadworm</name>
    <dbReference type="NCBI Taxonomy" id="75913"/>
    <lineage>
        <taxon>Eukaryota</taxon>
        <taxon>Metazoa</taxon>
        <taxon>Ecdysozoa</taxon>
        <taxon>Nematoda</taxon>
        <taxon>Chromadorea</taxon>
        <taxon>Rhabditida</taxon>
        <taxon>Tylenchina</taxon>
        <taxon>Panagrolaimomorpha</taxon>
        <taxon>Strongyloidoidea</taxon>
        <taxon>Strongyloididae</taxon>
        <taxon>Strongyloides</taxon>
    </lineage>
</organism>